<proteinExistence type="predicted"/>
<dbReference type="Proteomes" id="UP001499984">
    <property type="component" value="Unassembled WGS sequence"/>
</dbReference>
<feature type="transmembrane region" description="Helical" evidence="1">
    <location>
        <begin position="41"/>
        <end position="58"/>
    </location>
</feature>
<comment type="caution">
    <text evidence="2">The sequence shown here is derived from an EMBL/GenBank/DDBJ whole genome shotgun (WGS) entry which is preliminary data.</text>
</comment>
<sequence>MTLPPQFPAMSGTEGARNLLWLDRFCQFCAMPLSCALMGKAVRLYWGYIAVAALIVAWSQQWSLSIIVALSVAVSVYASFQVPV</sequence>
<keyword evidence="1" id="KW-1133">Transmembrane helix</keyword>
<organism evidence="2 3">
    <name type="scientific">Streptomyces shaanxiensis</name>
    <dbReference type="NCBI Taxonomy" id="653357"/>
    <lineage>
        <taxon>Bacteria</taxon>
        <taxon>Bacillati</taxon>
        <taxon>Actinomycetota</taxon>
        <taxon>Actinomycetes</taxon>
        <taxon>Kitasatosporales</taxon>
        <taxon>Streptomycetaceae</taxon>
        <taxon>Streptomyces</taxon>
    </lineage>
</organism>
<evidence type="ECO:0000256" key="1">
    <source>
        <dbReference type="SAM" id="Phobius"/>
    </source>
</evidence>
<protein>
    <submittedName>
        <fullName evidence="2">Uncharacterized protein</fullName>
    </submittedName>
</protein>
<feature type="transmembrane region" description="Helical" evidence="1">
    <location>
        <begin position="64"/>
        <end position="80"/>
    </location>
</feature>
<keyword evidence="1" id="KW-0812">Transmembrane</keyword>
<name>A0ABP7W0G7_9ACTN</name>
<dbReference type="EMBL" id="BAAAZY010000021">
    <property type="protein sequence ID" value="GAA4077422.1"/>
    <property type="molecule type" value="Genomic_DNA"/>
</dbReference>
<gene>
    <name evidence="2" type="ORF">GCM10022233_65490</name>
</gene>
<accession>A0ABP7W0G7</accession>
<keyword evidence="1" id="KW-0472">Membrane</keyword>
<reference evidence="3" key="1">
    <citation type="journal article" date="2019" name="Int. J. Syst. Evol. Microbiol.">
        <title>The Global Catalogue of Microorganisms (GCM) 10K type strain sequencing project: providing services to taxonomists for standard genome sequencing and annotation.</title>
        <authorList>
            <consortium name="The Broad Institute Genomics Platform"/>
            <consortium name="The Broad Institute Genome Sequencing Center for Infectious Disease"/>
            <person name="Wu L."/>
            <person name="Ma J."/>
        </authorList>
    </citation>
    <scope>NUCLEOTIDE SEQUENCE [LARGE SCALE GENOMIC DNA]</scope>
    <source>
        <strain evidence="3">JCM 16925</strain>
    </source>
</reference>
<keyword evidence="3" id="KW-1185">Reference proteome</keyword>
<evidence type="ECO:0000313" key="3">
    <source>
        <dbReference type="Proteomes" id="UP001499984"/>
    </source>
</evidence>
<evidence type="ECO:0000313" key="2">
    <source>
        <dbReference type="EMBL" id="GAA4077422.1"/>
    </source>
</evidence>